<feature type="compositionally biased region" description="Basic and acidic residues" evidence="1">
    <location>
        <begin position="117"/>
        <end position="128"/>
    </location>
</feature>
<feature type="compositionally biased region" description="Pro residues" evidence="1">
    <location>
        <begin position="99"/>
        <end position="114"/>
    </location>
</feature>
<feature type="compositionally biased region" description="Polar residues" evidence="1">
    <location>
        <begin position="151"/>
        <end position="161"/>
    </location>
</feature>
<evidence type="ECO:0000313" key="2">
    <source>
        <dbReference type="EMBL" id="KAF2742354.1"/>
    </source>
</evidence>
<gene>
    <name evidence="2" type="ORF">M011DRAFT_287947</name>
</gene>
<name>A0A6A6UY01_9PLEO</name>
<accession>A0A6A6UY01</accession>
<organism evidence="2 3">
    <name type="scientific">Sporormia fimetaria CBS 119925</name>
    <dbReference type="NCBI Taxonomy" id="1340428"/>
    <lineage>
        <taxon>Eukaryota</taxon>
        <taxon>Fungi</taxon>
        <taxon>Dikarya</taxon>
        <taxon>Ascomycota</taxon>
        <taxon>Pezizomycotina</taxon>
        <taxon>Dothideomycetes</taxon>
        <taxon>Pleosporomycetidae</taxon>
        <taxon>Pleosporales</taxon>
        <taxon>Sporormiaceae</taxon>
        <taxon>Sporormia</taxon>
    </lineage>
</organism>
<dbReference type="Proteomes" id="UP000799440">
    <property type="component" value="Unassembled WGS sequence"/>
</dbReference>
<feature type="region of interest" description="Disordered" evidence="1">
    <location>
        <begin position="88"/>
        <end position="161"/>
    </location>
</feature>
<keyword evidence="3" id="KW-1185">Reference proteome</keyword>
<dbReference type="AlphaFoldDB" id="A0A6A6UY01"/>
<protein>
    <submittedName>
        <fullName evidence="2">Uncharacterized protein</fullName>
    </submittedName>
</protein>
<evidence type="ECO:0000256" key="1">
    <source>
        <dbReference type="SAM" id="MobiDB-lite"/>
    </source>
</evidence>
<sequence>MACLYTCNSTTICVTYPSKTQGTLQCFTETMRGYSVSYPPSKRLTAGISGTLHNISHHISPFIPATRRACPASLRHMHHAHEIYNPPHVRIPHVSSMPTPSPQPYPTCSPPSPSGPHELDLSVRDLDPNPHATSRAALCSGIGHPTPPRPSSTLDPITPTV</sequence>
<evidence type="ECO:0000313" key="3">
    <source>
        <dbReference type="Proteomes" id="UP000799440"/>
    </source>
</evidence>
<reference evidence="2" key="1">
    <citation type="journal article" date="2020" name="Stud. Mycol.">
        <title>101 Dothideomycetes genomes: a test case for predicting lifestyles and emergence of pathogens.</title>
        <authorList>
            <person name="Haridas S."/>
            <person name="Albert R."/>
            <person name="Binder M."/>
            <person name="Bloem J."/>
            <person name="Labutti K."/>
            <person name="Salamov A."/>
            <person name="Andreopoulos B."/>
            <person name="Baker S."/>
            <person name="Barry K."/>
            <person name="Bills G."/>
            <person name="Bluhm B."/>
            <person name="Cannon C."/>
            <person name="Castanera R."/>
            <person name="Culley D."/>
            <person name="Daum C."/>
            <person name="Ezra D."/>
            <person name="Gonzalez J."/>
            <person name="Henrissat B."/>
            <person name="Kuo A."/>
            <person name="Liang C."/>
            <person name="Lipzen A."/>
            <person name="Lutzoni F."/>
            <person name="Magnuson J."/>
            <person name="Mondo S."/>
            <person name="Nolan M."/>
            <person name="Ohm R."/>
            <person name="Pangilinan J."/>
            <person name="Park H.-J."/>
            <person name="Ramirez L."/>
            <person name="Alfaro M."/>
            <person name="Sun H."/>
            <person name="Tritt A."/>
            <person name="Yoshinaga Y."/>
            <person name="Zwiers L.-H."/>
            <person name="Turgeon B."/>
            <person name="Goodwin S."/>
            <person name="Spatafora J."/>
            <person name="Crous P."/>
            <person name="Grigoriev I."/>
        </authorList>
    </citation>
    <scope>NUCLEOTIDE SEQUENCE</scope>
    <source>
        <strain evidence="2">CBS 119925</strain>
    </source>
</reference>
<proteinExistence type="predicted"/>
<dbReference type="EMBL" id="MU006610">
    <property type="protein sequence ID" value="KAF2742354.1"/>
    <property type="molecule type" value="Genomic_DNA"/>
</dbReference>